<dbReference type="RefSeq" id="WP_119425987.1">
    <property type="nucleotide sequence ID" value="NZ_QQXK01000046.1"/>
</dbReference>
<name>A0A399JA85_9MICC</name>
<reference evidence="1 2" key="1">
    <citation type="submission" date="2018-07" db="EMBL/GenBank/DDBJ databases">
        <title>Arthrobacter sp. nov., isolated from raw cow's milk with high bacterial count.</title>
        <authorList>
            <person name="Hahne J."/>
            <person name="Isele D."/>
            <person name="Lipski A."/>
        </authorList>
    </citation>
    <scope>NUCLEOTIDE SEQUENCE [LARGE SCALE GENOMIC DNA]</scope>
    <source>
        <strain evidence="1 2">JZ R-35</strain>
    </source>
</reference>
<comment type="caution">
    <text evidence="1">The sequence shown here is derived from an EMBL/GenBank/DDBJ whole genome shotgun (WGS) entry which is preliminary data.</text>
</comment>
<organism evidence="1 2">
    <name type="scientific">Galactobacter valiniphilus</name>
    <dbReference type="NCBI Taxonomy" id="2676122"/>
    <lineage>
        <taxon>Bacteria</taxon>
        <taxon>Bacillati</taxon>
        <taxon>Actinomycetota</taxon>
        <taxon>Actinomycetes</taxon>
        <taxon>Micrococcales</taxon>
        <taxon>Micrococcaceae</taxon>
        <taxon>Galactobacter</taxon>
    </lineage>
</organism>
<protein>
    <submittedName>
        <fullName evidence="1">Uncharacterized protein</fullName>
    </submittedName>
</protein>
<keyword evidence="2" id="KW-1185">Reference proteome</keyword>
<evidence type="ECO:0000313" key="2">
    <source>
        <dbReference type="Proteomes" id="UP000265419"/>
    </source>
</evidence>
<gene>
    <name evidence="1" type="ORF">DWB68_15305</name>
</gene>
<accession>A0A399JA85</accession>
<evidence type="ECO:0000313" key="1">
    <source>
        <dbReference type="EMBL" id="RII40932.1"/>
    </source>
</evidence>
<proteinExistence type="predicted"/>
<dbReference type="AlphaFoldDB" id="A0A399JA85"/>
<dbReference type="EMBL" id="QQXK01000046">
    <property type="protein sequence ID" value="RII40932.1"/>
    <property type="molecule type" value="Genomic_DNA"/>
</dbReference>
<dbReference type="Proteomes" id="UP000265419">
    <property type="component" value="Unassembled WGS sequence"/>
</dbReference>
<sequence length="139" mass="15165">MKYSTPWTRLMAELLCRAAGHTAEPLSPAGHDTLHTLCAAPFGFTLEQDEMSQADWQALYEEPWSASWYGRTLTAESSETVSVQLAWSRASGVVVLTNDNGGDLTYALAEALHDLIELALDEADSLKFTTVLAEEEDAA</sequence>